<dbReference type="RefSeq" id="WP_110998255.1">
    <property type="nucleotide sequence ID" value="NZ_QKTW01000011.1"/>
</dbReference>
<comment type="caution">
    <text evidence="3">The sequence shown here is derived from an EMBL/GenBank/DDBJ whole genome shotgun (WGS) entry which is preliminary data.</text>
</comment>
<dbReference type="Pfam" id="PF08327">
    <property type="entry name" value="AHSA1"/>
    <property type="match status" value="1"/>
</dbReference>
<evidence type="ECO:0000256" key="1">
    <source>
        <dbReference type="ARBA" id="ARBA00006817"/>
    </source>
</evidence>
<dbReference type="AlphaFoldDB" id="A0A2W2BBF7"/>
<dbReference type="SUPFAM" id="SSF55961">
    <property type="entry name" value="Bet v1-like"/>
    <property type="match status" value="1"/>
</dbReference>
<feature type="domain" description="Activator of Hsp90 ATPase homologue 1/2-like C-terminal" evidence="2">
    <location>
        <begin position="14"/>
        <end position="141"/>
    </location>
</feature>
<keyword evidence="4" id="KW-1185">Reference proteome</keyword>
<name>A0A2W2BBF7_9BACT</name>
<dbReference type="InterPro" id="IPR023393">
    <property type="entry name" value="START-like_dom_sf"/>
</dbReference>
<dbReference type="EMBL" id="QKTW01000011">
    <property type="protein sequence ID" value="PZF73529.1"/>
    <property type="molecule type" value="Genomic_DNA"/>
</dbReference>
<protein>
    <submittedName>
        <fullName evidence="3">SRPBCC domain-containing protein</fullName>
    </submittedName>
</protein>
<dbReference type="InterPro" id="IPR013538">
    <property type="entry name" value="ASHA1/2-like_C"/>
</dbReference>
<evidence type="ECO:0000313" key="3">
    <source>
        <dbReference type="EMBL" id="PZF73529.1"/>
    </source>
</evidence>
<sequence>MKSEFAAQVTIHIDANPEAVWDALVNPAMIKQYFFGTDAISDWREGSTLQFKGEYEGKEYLDKGVIIKYDKPKILQYTYLSSMSGKEDKPENYALITYALTPDGNNTKLDITQDNIPTATEQEHSLKNWSDVSKHIKQLVENTPAA</sequence>
<comment type="similarity">
    <text evidence="1">Belongs to the AHA1 family.</text>
</comment>
<proteinExistence type="inferred from homology"/>
<dbReference type="OrthoDB" id="2355173at2"/>
<evidence type="ECO:0000313" key="4">
    <source>
        <dbReference type="Proteomes" id="UP000248745"/>
    </source>
</evidence>
<reference evidence="3 4" key="1">
    <citation type="submission" date="2018-06" db="EMBL/GenBank/DDBJ databases">
        <title>Mucibacter soli gen. nov., sp. nov., a new member of the family Chitinophagaceae producing mucin.</title>
        <authorList>
            <person name="Kim M.-K."/>
            <person name="Park S."/>
            <person name="Kim T.-S."/>
            <person name="Joung Y."/>
            <person name="Han J.-H."/>
            <person name="Kim S.B."/>
        </authorList>
    </citation>
    <scope>NUCLEOTIDE SEQUENCE [LARGE SCALE GENOMIC DNA]</scope>
    <source>
        <strain evidence="3 4">R1-15</strain>
    </source>
</reference>
<organism evidence="3 4">
    <name type="scientific">Taibaiella soli</name>
    <dbReference type="NCBI Taxonomy" id="1649169"/>
    <lineage>
        <taxon>Bacteria</taxon>
        <taxon>Pseudomonadati</taxon>
        <taxon>Bacteroidota</taxon>
        <taxon>Chitinophagia</taxon>
        <taxon>Chitinophagales</taxon>
        <taxon>Chitinophagaceae</taxon>
        <taxon>Taibaiella</taxon>
    </lineage>
</organism>
<accession>A0A2W2BBF7</accession>
<dbReference type="Proteomes" id="UP000248745">
    <property type="component" value="Unassembled WGS sequence"/>
</dbReference>
<gene>
    <name evidence="3" type="ORF">DN068_07330</name>
</gene>
<dbReference type="Gene3D" id="3.30.530.20">
    <property type="match status" value="1"/>
</dbReference>
<evidence type="ECO:0000259" key="2">
    <source>
        <dbReference type="Pfam" id="PF08327"/>
    </source>
</evidence>